<organism evidence="4 5">
    <name type="scientific">Actinoallomurus oryzae</name>
    <dbReference type="NCBI Taxonomy" id="502180"/>
    <lineage>
        <taxon>Bacteria</taxon>
        <taxon>Bacillati</taxon>
        <taxon>Actinomycetota</taxon>
        <taxon>Actinomycetes</taxon>
        <taxon>Streptosporangiales</taxon>
        <taxon>Thermomonosporaceae</taxon>
        <taxon>Actinoallomurus</taxon>
    </lineage>
</organism>
<dbReference type="PRINTS" id="PR00455">
    <property type="entry name" value="HTHTETR"/>
</dbReference>
<dbReference type="PANTHER" id="PTHR30055:SF200">
    <property type="entry name" value="HTH-TYPE TRANSCRIPTIONAL REPRESSOR BDCR"/>
    <property type="match status" value="1"/>
</dbReference>
<feature type="domain" description="HTH tetR-type" evidence="3">
    <location>
        <begin position="32"/>
        <end position="92"/>
    </location>
</feature>
<dbReference type="InterPro" id="IPR050109">
    <property type="entry name" value="HTH-type_TetR-like_transc_reg"/>
</dbReference>
<evidence type="ECO:0000256" key="1">
    <source>
        <dbReference type="ARBA" id="ARBA00023125"/>
    </source>
</evidence>
<keyword evidence="5" id="KW-1185">Reference proteome</keyword>
<feature type="DNA-binding region" description="H-T-H motif" evidence="2">
    <location>
        <begin position="55"/>
        <end position="74"/>
    </location>
</feature>
<gene>
    <name evidence="4" type="ORF">GCM10023191_100660</name>
</gene>
<dbReference type="EMBL" id="BAABHF010000078">
    <property type="protein sequence ID" value="GAA4521855.1"/>
    <property type="molecule type" value="Genomic_DNA"/>
</dbReference>
<dbReference type="PROSITE" id="PS50977">
    <property type="entry name" value="HTH_TETR_2"/>
    <property type="match status" value="1"/>
</dbReference>
<proteinExistence type="predicted"/>
<dbReference type="PANTHER" id="PTHR30055">
    <property type="entry name" value="HTH-TYPE TRANSCRIPTIONAL REGULATOR RUTR"/>
    <property type="match status" value="1"/>
</dbReference>
<dbReference type="SUPFAM" id="SSF46689">
    <property type="entry name" value="Homeodomain-like"/>
    <property type="match status" value="1"/>
</dbReference>
<dbReference type="Pfam" id="PF17932">
    <property type="entry name" value="TetR_C_24"/>
    <property type="match status" value="1"/>
</dbReference>
<evidence type="ECO:0000313" key="5">
    <source>
        <dbReference type="Proteomes" id="UP001500503"/>
    </source>
</evidence>
<keyword evidence="1 2" id="KW-0238">DNA-binding</keyword>
<dbReference type="InterPro" id="IPR023772">
    <property type="entry name" value="DNA-bd_HTH_TetR-type_CS"/>
</dbReference>
<dbReference type="InterPro" id="IPR041490">
    <property type="entry name" value="KstR2_TetR_C"/>
</dbReference>
<dbReference type="InterPro" id="IPR036271">
    <property type="entry name" value="Tet_transcr_reg_TetR-rel_C_sf"/>
</dbReference>
<dbReference type="PROSITE" id="PS01081">
    <property type="entry name" value="HTH_TETR_1"/>
    <property type="match status" value="1"/>
</dbReference>
<comment type="caution">
    <text evidence="4">The sequence shown here is derived from an EMBL/GenBank/DDBJ whole genome shotgun (WGS) entry which is preliminary data.</text>
</comment>
<dbReference type="Pfam" id="PF00440">
    <property type="entry name" value="TetR_N"/>
    <property type="match status" value="1"/>
</dbReference>
<evidence type="ECO:0000259" key="3">
    <source>
        <dbReference type="PROSITE" id="PS50977"/>
    </source>
</evidence>
<dbReference type="SUPFAM" id="SSF48498">
    <property type="entry name" value="Tetracyclin repressor-like, C-terminal domain"/>
    <property type="match status" value="1"/>
</dbReference>
<dbReference type="RefSeq" id="WP_345475775.1">
    <property type="nucleotide sequence ID" value="NZ_BAABHF010000078.1"/>
</dbReference>
<sequence>MARRQARFTAQELADDPRLRDHSSGLWREGLGDVQRGLLTSAVRCFAANGFHATTTRDIAEGVGLSPAALYVHFPSKELVLFEIVRTGHERVLTRVQDPSVLSARGDGPADRLRAVIAEYTAWHARHHVAARVCQFELRGLTAGHYDEILELRHRTNAFFRDTVARGVADGSFAQVDVKRVTRAMLSLSIDLVRWYRLGGSDSPEELGEFYAGLALKMVAR</sequence>
<dbReference type="InterPro" id="IPR009057">
    <property type="entry name" value="Homeodomain-like_sf"/>
</dbReference>
<reference evidence="5" key="1">
    <citation type="journal article" date="2019" name="Int. J. Syst. Evol. Microbiol.">
        <title>The Global Catalogue of Microorganisms (GCM) 10K type strain sequencing project: providing services to taxonomists for standard genome sequencing and annotation.</title>
        <authorList>
            <consortium name="The Broad Institute Genomics Platform"/>
            <consortium name="The Broad Institute Genome Sequencing Center for Infectious Disease"/>
            <person name="Wu L."/>
            <person name="Ma J."/>
        </authorList>
    </citation>
    <scope>NUCLEOTIDE SEQUENCE [LARGE SCALE GENOMIC DNA]</scope>
    <source>
        <strain evidence="5">JCM 17933</strain>
    </source>
</reference>
<name>A0ABP8R9M7_9ACTN</name>
<protein>
    <submittedName>
        <fullName evidence="4">TetR/AcrR family transcriptional regulator</fullName>
    </submittedName>
</protein>
<evidence type="ECO:0000256" key="2">
    <source>
        <dbReference type="PROSITE-ProRule" id="PRU00335"/>
    </source>
</evidence>
<evidence type="ECO:0000313" key="4">
    <source>
        <dbReference type="EMBL" id="GAA4521855.1"/>
    </source>
</evidence>
<dbReference type="Proteomes" id="UP001500503">
    <property type="component" value="Unassembled WGS sequence"/>
</dbReference>
<dbReference type="InterPro" id="IPR001647">
    <property type="entry name" value="HTH_TetR"/>
</dbReference>
<accession>A0ABP8R9M7</accession>
<dbReference type="Gene3D" id="1.10.357.10">
    <property type="entry name" value="Tetracycline Repressor, domain 2"/>
    <property type="match status" value="1"/>
</dbReference>